<gene>
    <name evidence="2" type="ORF">AWC02_12885</name>
</gene>
<feature type="transmembrane region" description="Helical" evidence="1">
    <location>
        <begin position="152"/>
        <end position="170"/>
    </location>
</feature>
<accession>A0A1X1TLR6</accession>
<evidence type="ECO:0000313" key="2">
    <source>
        <dbReference type="EMBL" id="ORV45473.1"/>
    </source>
</evidence>
<dbReference type="EMBL" id="LQOT01000042">
    <property type="protein sequence ID" value="ORV45473.1"/>
    <property type="molecule type" value="Genomic_DNA"/>
</dbReference>
<feature type="transmembrane region" description="Helical" evidence="1">
    <location>
        <begin position="190"/>
        <end position="209"/>
    </location>
</feature>
<feature type="transmembrane region" description="Helical" evidence="1">
    <location>
        <begin position="62"/>
        <end position="82"/>
    </location>
</feature>
<feature type="transmembrane region" description="Helical" evidence="1">
    <location>
        <begin position="364"/>
        <end position="384"/>
    </location>
</feature>
<dbReference type="AlphaFoldDB" id="A0A1X1TLR6"/>
<keyword evidence="1" id="KW-0472">Membrane</keyword>
<feature type="transmembrane region" description="Helical" evidence="1">
    <location>
        <begin position="273"/>
        <end position="292"/>
    </location>
</feature>
<keyword evidence="3" id="KW-1185">Reference proteome</keyword>
<organism evidence="2 3">
    <name type="scientific">Mycolicibacter engbaekii</name>
    <dbReference type="NCBI Taxonomy" id="188915"/>
    <lineage>
        <taxon>Bacteria</taxon>
        <taxon>Bacillati</taxon>
        <taxon>Actinomycetota</taxon>
        <taxon>Actinomycetes</taxon>
        <taxon>Mycobacteriales</taxon>
        <taxon>Mycobacteriaceae</taxon>
        <taxon>Mycolicibacter</taxon>
    </lineage>
</organism>
<dbReference type="Proteomes" id="UP000193465">
    <property type="component" value="Unassembled WGS sequence"/>
</dbReference>
<feature type="transmembrane region" description="Helical" evidence="1">
    <location>
        <begin position="94"/>
        <end position="115"/>
    </location>
</feature>
<keyword evidence="1" id="KW-1133">Transmembrane helix</keyword>
<name>A0A1X1TLR6_9MYCO</name>
<comment type="caution">
    <text evidence="2">The sequence shown here is derived from an EMBL/GenBank/DDBJ whole genome shotgun (WGS) entry which is preliminary data.</text>
</comment>
<feature type="transmembrane region" description="Helical" evidence="1">
    <location>
        <begin position="298"/>
        <end position="320"/>
    </location>
</feature>
<keyword evidence="1" id="KW-0812">Transmembrane</keyword>
<feature type="transmembrane region" description="Helical" evidence="1">
    <location>
        <begin position="28"/>
        <end position="50"/>
    </location>
</feature>
<feature type="transmembrane region" description="Helical" evidence="1">
    <location>
        <begin position="332"/>
        <end position="352"/>
    </location>
</feature>
<feature type="transmembrane region" description="Helical" evidence="1">
    <location>
        <begin position="244"/>
        <end position="266"/>
    </location>
</feature>
<sequence>MSLLILPARTPGIRVAQQLDHYEGLTSLLLWLVAAKLAVLTISWFTYRVLSPHEATLALTDFLTAFIAAAIAAVLMAVNARVSLSLPQHSAASRYTGVVLGGVLVFGFGLAMLLGVTSAAIVTRPWTLAGICLLLALGVATRRIRHRRWVALAYLGVTVLATVLAIELASRPAGLSTQFHADDRMESIRAAGAHLAVLALGLVMVWIIVSSIRSRQFGWLIYLGTVVLWLVVQSISRATGFSEVWVFDLMLTVVLAAAAVLFVVGFQRSIDSFEIVVALVGTSLLIEVPMITQFQPDLVAIPLAMLGVLSPGVALMVKAVTDIGEPALRSRGVMYLALTASVYTQLSAAVWLADLDVAQFADVITAFAQSALTIPLLLLLVAAYQRQAATVVDRLRD</sequence>
<feature type="transmembrane region" description="Helical" evidence="1">
    <location>
        <begin position="216"/>
        <end position="232"/>
    </location>
</feature>
<evidence type="ECO:0000313" key="3">
    <source>
        <dbReference type="Proteomes" id="UP000193465"/>
    </source>
</evidence>
<protein>
    <submittedName>
        <fullName evidence="2">Uncharacterized protein</fullName>
    </submittedName>
</protein>
<evidence type="ECO:0000256" key="1">
    <source>
        <dbReference type="SAM" id="Phobius"/>
    </source>
</evidence>
<feature type="transmembrane region" description="Helical" evidence="1">
    <location>
        <begin position="121"/>
        <end position="140"/>
    </location>
</feature>
<reference evidence="2 3" key="1">
    <citation type="submission" date="2016-01" db="EMBL/GenBank/DDBJ databases">
        <title>The new phylogeny of the genus Mycobacterium.</title>
        <authorList>
            <person name="Tarcisio F."/>
            <person name="Conor M."/>
            <person name="Antonella G."/>
            <person name="Elisabetta G."/>
            <person name="Giulia F.S."/>
            <person name="Sara T."/>
            <person name="Anna F."/>
            <person name="Clotilde B."/>
            <person name="Roberto B."/>
            <person name="Veronica D.S."/>
            <person name="Fabio R."/>
            <person name="Monica P."/>
            <person name="Olivier J."/>
            <person name="Enrico T."/>
            <person name="Nicola S."/>
        </authorList>
    </citation>
    <scope>NUCLEOTIDE SEQUENCE [LARGE SCALE GENOMIC DNA]</scope>
    <source>
        <strain evidence="2 3">ATCC 27353</strain>
    </source>
</reference>
<proteinExistence type="predicted"/>